<gene>
    <name evidence="1" type="ORF">CPAR01_09059</name>
</gene>
<organism evidence="1 2">
    <name type="scientific">Colletotrichum paranaense</name>
    <dbReference type="NCBI Taxonomy" id="1914294"/>
    <lineage>
        <taxon>Eukaryota</taxon>
        <taxon>Fungi</taxon>
        <taxon>Dikarya</taxon>
        <taxon>Ascomycota</taxon>
        <taxon>Pezizomycotina</taxon>
        <taxon>Sordariomycetes</taxon>
        <taxon>Hypocreomycetidae</taxon>
        <taxon>Glomerellales</taxon>
        <taxon>Glomerellaceae</taxon>
        <taxon>Colletotrichum</taxon>
        <taxon>Colletotrichum acutatum species complex</taxon>
    </lineage>
</organism>
<name>A0ABQ9SFM8_9PEZI</name>
<protein>
    <submittedName>
        <fullName evidence="1">Uncharacterized protein</fullName>
    </submittedName>
</protein>
<evidence type="ECO:0000313" key="2">
    <source>
        <dbReference type="Proteomes" id="UP001241169"/>
    </source>
</evidence>
<dbReference type="EMBL" id="MOPA01000007">
    <property type="protein sequence ID" value="KAK1535517.1"/>
    <property type="molecule type" value="Genomic_DNA"/>
</dbReference>
<evidence type="ECO:0000313" key="1">
    <source>
        <dbReference type="EMBL" id="KAK1535517.1"/>
    </source>
</evidence>
<sequence length="299" mass="33775">MVSVQYFNDTLFSVRGYLARGWRQPAITGLEQQAQEPGFPVCPRSANKGISGNRCTAQRIRTERDTQEARCGYHDDLPALSGMWTDGVFKQEVRLKCQLGRPPRDHITVFHLGMTSESLDYLRHAISRLPSPCERPLWRVRGREGSERATDDTHKSQVPYADLWRGTHGHWTEKNGPRIRIGMASTGSYRRRREVGRAAMATSDLSRAWQGMAWQHGQAYACICTDIGHSQLAAGDFGLFCGIRRTALILYGGPYYNFWGPFFALRQSLRKFFAAAAPPSLSLARFMQKRMRCAAQLGT</sequence>
<comment type="caution">
    <text evidence="1">The sequence shown here is derived from an EMBL/GenBank/DDBJ whole genome shotgun (WGS) entry which is preliminary data.</text>
</comment>
<proteinExistence type="predicted"/>
<dbReference type="RefSeq" id="XP_060347455.1">
    <property type="nucleotide sequence ID" value="XM_060493325.1"/>
</dbReference>
<keyword evidence="2" id="KW-1185">Reference proteome</keyword>
<reference evidence="1 2" key="1">
    <citation type="submission" date="2016-10" db="EMBL/GenBank/DDBJ databases">
        <title>The genome sequence of Colletotrichum fioriniae PJ7.</title>
        <authorList>
            <person name="Baroncelli R."/>
        </authorList>
    </citation>
    <scope>NUCLEOTIDE SEQUENCE [LARGE SCALE GENOMIC DNA]</scope>
    <source>
        <strain evidence="1 2">IMI 384185</strain>
    </source>
</reference>
<accession>A0ABQ9SFM8</accession>
<dbReference type="Proteomes" id="UP001241169">
    <property type="component" value="Unassembled WGS sequence"/>
</dbReference>
<dbReference type="GeneID" id="85377224"/>